<protein>
    <submittedName>
        <fullName evidence="1">Uncharacterized protein</fullName>
    </submittedName>
</protein>
<dbReference type="Gramene" id="ONIVA05G20660.1">
    <property type="protein sequence ID" value="ONIVA05G20660.1"/>
    <property type="gene ID" value="ONIVA05G20660"/>
</dbReference>
<dbReference type="AlphaFoldDB" id="A0A0E0HFR6"/>
<evidence type="ECO:0000313" key="1">
    <source>
        <dbReference type="EnsemblPlants" id="ONIVA05G20660.1"/>
    </source>
</evidence>
<dbReference type="EnsemblPlants" id="ONIVA05G20660.1">
    <property type="protein sequence ID" value="ONIVA05G20660.1"/>
    <property type="gene ID" value="ONIVA05G20660"/>
</dbReference>
<reference evidence="1" key="1">
    <citation type="submission" date="2015-04" db="UniProtKB">
        <authorList>
            <consortium name="EnsemblPlants"/>
        </authorList>
    </citation>
    <scope>IDENTIFICATION</scope>
    <source>
        <strain evidence="1">SL10</strain>
    </source>
</reference>
<dbReference type="HOGENOM" id="CLU_2744338_0_0_1"/>
<keyword evidence="2" id="KW-1185">Reference proteome</keyword>
<proteinExistence type="predicted"/>
<dbReference type="Proteomes" id="UP000006591">
    <property type="component" value="Chromosome 5"/>
</dbReference>
<organism evidence="1">
    <name type="scientific">Oryza nivara</name>
    <name type="common">Indian wild rice</name>
    <name type="synonym">Oryza sativa f. spontanea</name>
    <dbReference type="NCBI Taxonomy" id="4536"/>
    <lineage>
        <taxon>Eukaryota</taxon>
        <taxon>Viridiplantae</taxon>
        <taxon>Streptophyta</taxon>
        <taxon>Embryophyta</taxon>
        <taxon>Tracheophyta</taxon>
        <taxon>Spermatophyta</taxon>
        <taxon>Magnoliopsida</taxon>
        <taxon>Liliopsida</taxon>
        <taxon>Poales</taxon>
        <taxon>Poaceae</taxon>
        <taxon>BOP clade</taxon>
        <taxon>Oryzoideae</taxon>
        <taxon>Oryzeae</taxon>
        <taxon>Oryzinae</taxon>
        <taxon>Oryza</taxon>
    </lineage>
</organism>
<reference evidence="1" key="2">
    <citation type="submission" date="2018-04" db="EMBL/GenBank/DDBJ databases">
        <title>OnivRS2 (Oryza nivara Reference Sequence Version 2).</title>
        <authorList>
            <person name="Zhang J."/>
            <person name="Kudrna D."/>
            <person name="Lee S."/>
            <person name="Talag J."/>
            <person name="Rajasekar S."/>
            <person name="Welchert J."/>
            <person name="Hsing Y.-I."/>
            <person name="Wing R.A."/>
        </authorList>
    </citation>
    <scope>NUCLEOTIDE SEQUENCE [LARGE SCALE GENOMIC DNA]</scope>
    <source>
        <strain evidence="1">SL10</strain>
    </source>
</reference>
<evidence type="ECO:0000313" key="2">
    <source>
        <dbReference type="Proteomes" id="UP000006591"/>
    </source>
</evidence>
<accession>A0A0E0HFR6</accession>
<name>A0A0E0HFR6_ORYNI</name>
<sequence length="71" mass="8131">MYVIEVYGSMRWSNAKLKAFVPGDEGYALADWWLQNRARCRTSYRASFDCLFILATERLWGGFGVLSDEAA</sequence>